<dbReference type="InterPro" id="IPR023365">
    <property type="entry name" value="Sortase_dom-sf"/>
</dbReference>
<protein>
    <submittedName>
        <fullName evidence="3">LPXTG-site transpeptidase (Sortase) family protein</fullName>
    </submittedName>
</protein>
<feature type="compositionally biased region" description="Polar residues" evidence="2">
    <location>
        <begin position="39"/>
        <end position="48"/>
    </location>
</feature>
<dbReference type="InterPro" id="IPR005754">
    <property type="entry name" value="Sortase"/>
</dbReference>
<feature type="region of interest" description="Disordered" evidence="2">
    <location>
        <begin position="37"/>
        <end position="122"/>
    </location>
</feature>
<reference evidence="3 4" key="1">
    <citation type="submission" date="2019-03" db="EMBL/GenBank/DDBJ databases">
        <title>Genomic Encyclopedia of Type Strains, Phase III (KMG-III): the genomes of soil and plant-associated and newly described type strains.</title>
        <authorList>
            <person name="Whitman W."/>
        </authorList>
    </citation>
    <scope>NUCLEOTIDE SEQUENCE [LARGE SCALE GENOMIC DNA]</scope>
    <source>
        <strain evidence="3 4">VKM Ac-2570</strain>
    </source>
</reference>
<dbReference type="AlphaFoldDB" id="A0A4R7ZA70"/>
<dbReference type="GO" id="GO:0016787">
    <property type="term" value="F:hydrolase activity"/>
    <property type="evidence" value="ECO:0007669"/>
    <property type="project" value="UniProtKB-KW"/>
</dbReference>
<feature type="compositionally biased region" description="Low complexity" evidence="2">
    <location>
        <begin position="59"/>
        <end position="85"/>
    </location>
</feature>
<evidence type="ECO:0000313" key="3">
    <source>
        <dbReference type="EMBL" id="TDW14357.1"/>
    </source>
</evidence>
<dbReference type="NCBIfam" id="NF033748">
    <property type="entry name" value="class_F_sortase"/>
    <property type="match status" value="1"/>
</dbReference>
<evidence type="ECO:0000313" key="4">
    <source>
        <dbReference type="Proteomes" id="UP000295447"/>
    </source>
</evidence>
<evidence type="ECO:0000256" key="1">
    <source>
        <dbReference type="ARBA" id="ARBA00022801"/>
    </source>
</evidence>
<gene>
    <name evidence="3" type="ORF">EV650_7947</name>
</gene>
<evidence type="ECO:0000256" key="2">
    <source>
        <dbReference type="SAM" id="MobiDB-lite"/>
    </source>
</evidence>
<dbReference type="EMBL" id="SODF01000004">
    <property type="protein sequence ID" value="TDW14357.1"/>
    <property type="molecule type" value="Genomic_DNA"/>
</dbReference>
<feature type="compositionally biased region" description="Low complexity" evidence="2">
    <location>
        <begin position="93"/>
        <end position="107"/>
    </location>
</feature>
<dbReference type="Gene3D" id="2.40.260.10">
    <property type="entry name" value="Sortase"/>
    <property type="match status" value="1"/>
</dbReference>
<name>A0A4R7ZA70_9ACTN</name>
<organism evidence="3 4">
    <name type="scientific">Kribbella kalugense</name>
    <dbReference type="NCBI Taxonomy" id="2512221"/>
    <lineage>
        <taxon>Bacteria</taxon>
        <taxon>Bacillati</taxon>
        <taxon>Actinomycetota</taxon>
        <taxon>Actinomycetes</taxon>
        <taxon>Propionibacteriales</taxon>
        <taxon>Kribbellaceae</taxon>
        <taxon>Kribbella</taxon>
    </lineage>
</organism>
<sequence length="264" mass="27324">MGCPRAQLVWLERGRHSVRTGAAALLLAAVLTAAGCTTESGTGPTQSGALPAEVAPSGAAAPTTTVITPTPSTPAASTPQRTARPGTHTPTLRSEPSTAPSRRSSPPDAGHARPAPMRKSTPIRVKIPAIGVDSALVRLGLKRNGSLQVPPNGFPAGWFTGAPTPGERGPAVIAGHVHWAGRAGVFARLAQLKPGDSVIVSRQDHSTAVFRVSRVQQYPKTSFPSAAVYGDINHAGLRLITCGGLDYESAKYEANLVVFADRIS</sequence>
<dbReference type="InterPro" id="IPR042001">
    <property type="entry name" value="Sortase_F"/>
</dbReference>
<keyword evidence="1" id="KW-0378">Hydrolase</keyword>
<dbReference type="Proteomes" id="UP000295447">
    <property type="component" value="Unassembled WGS sequence"/>
</dbReference>
<dbReference type="Pfam" id="PF04203">
    <property type="entry name" value="Sortase"/>
    <property type="match status" value="1"/>
</dbReference>
<keyword evidence="4" id="KW-1185">Reference proteome</keyword>
<comment type="caution">
    <text evidence="3">The sequence shown here is derived from an EMBL/GenBank/DDBJ whole genome shotgun (WGS) entry which is preliminary data.</text>
</comment>
<proteinExistence type="predicted"/>
<dbReference type="CDD" id="cd05829">
    <property type="entry name" value="Sortase_F"/>
    <property type="match status" value="1"/>
</dbReference>
<accession>A0A4R7ZA70</accession>
<dbReference type="SUPFAM" id="SSF63817">
    <property type="entry name" value="Sortase"/>
    <property type="match status" value="1"/>
</dbReference>